<organism evidence="7 8">
    <name type="scientific">Hydnomerulius pinastri MD-312</name>
    <dbReference type="NCBI Taxonomy" id="994086"/>
    <lineage>
        <taxon>Eukaryota</taxon>
        <taxon>Fungi</taxon>
        <taxon>Dikarya</taxon>
        <taxon>Basidiomycota</taxon>
        <taxon>Agaricomycotina</taxon>
        <taxon>Agaricomycetes</taxon>
        <taxon>Agaricomycetidae</taxon>
        <taxon>Boletales</taxon>
        <taxon>Boletales incertae sedis</taxon>
        <taxon>Leucogyrophana</taxon>
    </lineage>
</organism>
<proteinExistence type="predicted"/>
<keyword evidence="3" id="KW-0547">Nucleotide-binding</keyword>
<dbReference type="SUPFAM" id="SSF56112">
    <property type="entry name" value="Protein kinase-like (PK-like)"/>
    <property type="match status" value="1"/>
</dbReference>
<dbReference type="PANTHER" id="PTHR24345:SF0">
    <property type="entry name" value="CELL CYCLE SERINE_THREONINE-PROTEIN KINASE CDC5_MSD2"/>
    <property type="match status" value="1"/>
</dbReference>
<dbReference type="PROSITE" id="PS50011">
    <property type="entry name" value="PROTEIN_KINASE_DOM"/>
    <property type="match status" value="1"/>
</dbReference>
<keyword evidence="5" id="KW-0067">ATP-binding</keyword>
<keyword evidence="2" id="KW-0808">Transferase</keyword>
<dbReference type="PANTHER" id="PTHR24345">
    <property type="entry name" value="SERINE/THREONINE-PROTEIN KINASE PLK"/>
    <property type="match status" value="1"/>
</dbReference>
<feature type="non-terminal residue" evidence="7">
    <location>
        <position position="1"/>
    </location>
</feature>
<evidence type="ECO:0000256" key="5">
    <source>
        <dbReference type="ARBA" id="ARBA00022840"/>
    </source>
</evidence>
<dbReference type="PROSITE" id="PS00108">
    <property type="entry name" value="PROTEIN_KINASE_ST"/>
    <property type="match status" value="1"/>
</dbReference>
<reference evidence="7 8" key="1">
    <citation type="submission" date="2014-04" db="EMBL/GenBank/DDBJ databases">
        <title>Evolutionary Origins and Diversification of the Mycorrhizal Mutualists.</title>
        <authorList>
            <consortium name="DOE Joint Genome Institute"/>
            <consortium name="Mycorrhizal Genomics Consortium"/>
            <person name="Kohler A."/>
            <person name="Kuo A."/>
            <person name="Nagy L.G."/>
            <person name="Floudas D."/>
            <person name="Copeland A."/>
            <person name="Barry K.W."/>
            <person name="Cichocki N."/>
            <person name="Veneault-Fourrey C."/>
            <person name="LaButti K."/>
            <person name="Lindquist E.A."/>
            <person name="Lipzen A."/>
            <person name="Lundell T."/>
            <person name="Morin E."/>
            <person name="Murat C."/>
            <person name="Riley R."/>
            <person name="Ohm R."/>
            <person name="Sun H."/>
            <person name="Tunlid A."/>
            <person name="Henrissat B."/>
            <person name="Grigoriev I.V."/>
            <person name="Hibbett D.S."/>
            <person name="Martin F."/>
        </authorList>
    </citation>
    <scope>NUCLEOTIDE SEQUENCE [LARGE SCALE GENOMIC DNA]</scope>
    <source>
        <strain evidence="7 8">MD-312</strain>
    </source>
</reference>
<name>A0A0C9W7R6_9AGAM</name>
<keyword evidence="4" id="KW-0418">Kinase</keyword>
<protein>
    <recommendedName>
        <fullName evidence="6">Protein kinase domain-containing protein</fullName>
    </recommendedName>
</protein>
<gene>
    <name evidence="7" type="ORF">HYDPIDRAFT_50427</name>
</gene>
<dbReference type="InterPro" id="IPR011009">
    <property type="entry name" value="Kinase-like_dom_sf"/>
</dbReference>
<dbReference type="InterPro" id="IPR008271">
    <property type="entry name" value="Ser/Thr_kinase_AS"/>
</dbReference>
<keyword evidence="1" id="KW-0723">Serine/threonine-protein kinase</keyword>
<evidence type="ECO:0000256" key="3">
    <source>
        <dbReference type="ARBA" id="ARBA00022741"/>
    </source>
</evidence>
<evidence type="ECO:0000313" key="7">
    <source>
        <dbReference type="EMBL" id="KIJ58946.1"/>
    </source>
</evidence>
<dbReference type="EMBL" id="KN839903">
    <property type="protein sequence ID" value="KIJ58946.1"/>
    <property type="molecule type" value="Genomic_DNA"/>
</dbReference>
<dbReference type="OrthoDB" id="4062651at2759"/>
<evidence type="ECO:0000256" key="2">
    <source>
        <dbReference type="ARBA" id="ARBA00022679"/>
    </source>
</evidence>
<evidence type="ECO:0000313" key="8">
    <source>
        <dbReference type="Proteomes" id="UP000053820"/>
    </source>
</evidence>
<dbReference type="GO" id="GO:0005634">
    <property type="term" value="C:nucleus"/>
    <property type="evidence" value="ECO:0007669"/>
    <property type="project" value="TreeGrafter"/>
</dbReference>
<dbReference type="Gene3D" id="1.10.510.10">
    <property type="entry name" value="Transferase(Phosphotransferase) domain 1"/>
    <property type="match status" value="1"/>
</dbReference>
<sequence length="88" mass="9748">AKQLVEGVAFMHRHRVAHLDIKPRNVLIPVHGGRLSIIDFSIAVFVQSPQTKFRGIVGTEGYIAPEVATPNARYDPIRADLWSCGKTL</sequence>
<feature type="non-terminal residue" evidence="7">
    <location>
        <position position="88"/>
    </location>
</feature>
<dbReference type="HOGENOM" id="CLU_000288_7_30_1"/>
<dbReference type="AlphaFoldDB" id="A0A0C9W7R6"/>
<accession>A0A0C9W7R6</accession>
<dbReference type="Pfam" id="PF00069">
    <property type="entry name" value="Pkinase"/>
    <property type="match status" value="1"/>
</dbReference>
<dbReference type="GO" id="GO:0005524">
    <property type="term" value="F:ATP binding"/>
    <property type="evidence" value="ECO:0007669"/>
    <property type="project" value="UniProtKB-KW"/>
</dbReference>
<evidence type="ECO:0000256" key="4">
    <source>
        <dbReference type="ARBA" id="ARBA00022777"/>
    </source>
</evidence>
<dbReference type="Proteomes" id="UP000053820">
    <property type="component" value="Unassembled WGS sequence"/>
</dbReference>
<evidence type="ECO:0000259" key="6">
    <source>
        <dbReference type="PROSITE" id="PS50011"/>
    </source>
</evidence>
<keyword evidence="8" id="KW-1185">Reference proteome</keyword>
<feature type="domain" description="Protein kinase" evidence="6">
    <location>
        <begin position="1"/>
        <end position="88"/>
    </location>
</feature>
<dbReference type="GO" id="GO:0004674">
    <property type="term" value="F:protein serine/threonine kinase activity"/>
    <property type="evidence" value="ECO:0007669"/>
    <property type="project" value="UniProtKB-KW"/>
</dbReference>
<evidence type="ECO:0000256" key="1">
    <source>
        <dbReference type="ARBA" id="ARBA00022527"/>
    </source>
</evidence>
<dbReference type="InterPro" id="IPR000719">
    <property type="entry name" value="Prot_kinase_dom"/>
</dbReference>